<keyword evidence="5" id="KW-1185">Reference proteome</keyword>
<dbReference type="Proteomes" id="UP001234787">
    <property type="component" value="Unassembled WGS sequence"/>
</dbReference>
<evidence type="ECO:0000313" key="4">
    <source>
        <dbReference type="EMBL" id="GLJ59193.1"/>
    </source>
</evidence>
<evidence type="ECO:0000313" key="3">
    <source>
        <dbReference type="EMBL" id="GLJ58729.1"/>
    </source>
</evidence>
<dbReference type="SUPFAM" id="SSF110942">
    <property type="entry name" value="HSP90 C-terminal domain"/>
    <property type="match status" value="1"/>
</dbReference>
<protein>
    <submittedName>
        <fullName evidence="3">Uncharacterized protein</fullName>
    </submittedName>
</protein>
<keyword evidence="2" id="KW-0143">Chaperone</keyword>
<dbReference type="PANTHER" id="PTHR11528">
    <property type="entry name" value="HEAT SHOCK PROTEIN 90 FAMILY MEMBER"/>
    <property type="match status" value="1"/>
</dbReference>
<evidence type="ECO:0000256" key="2">
    <source>
        <dbReference type="ARBA" id="ARBA00023186"/>
    </source>
</evidence>
<dbReference type="GO" id="GO:0016887">
    <property type="term" value="F:ATP hydrolysis activity"/>
    <property type="evidence" value="ECO:0007669"/>
    <property type="project" value="InterPro"/>
</dbReference>
<dbReference type="AlphaFoldDB" id="A0AAD3NRT5"/>
<accession>A0AAD3NRT5</accession>
<dbReference type="EMBL" id="BSEH01000748">
    <property type="protein sequence ID" value="GLJ59193.1"/>
    <property type="molecule type" value="Genomic_DNA"/>
</dbReference>
<dbReference type="GO" id="GO:0051082">
    <property type="term" value="F:unfolded protein binding"/>
    <property type="evidence" value="ECO:0007669"/>
    <property type="project" value="InterPro"/>
</dbReference>
<organism evidence="3 5">
    <name type="scientific">Cryptomeria japonica</name>
    <name type="common">Japanese cedar</name>
    <name type="synonym">Cupressus japonica</name>
    <dbReference type="NCBI Taxonomy" id="3369"/>
    <lineage>
        <taxon>Eukaryota</taxon>
        <taxon>Viridiplantae</taxon>
        <taxon>Streptophyta</taxon>
        <taxon>Embryophyta</taxon>
        <taxon>Tracheophyta</taxon>
        <taxon>Spermatophyta</taxon>
        <taxon>Pinopsida</taxon>
        <taxon>Pinidae</taxon>
        <taxon>Conifers II</taxon>
        <taxon>Cupressales</taxon>
        <taxon>Cupressaceae</taxon>
        <taxon>Cryptomeria</taxon>
    </lineage>
</organism>
<dbReference type="GO" id="GO:0005524">
    <property type="term" value="F:ATP binding"/>
    <property type="evidence" value="ECO:0007669"/>
    <property type="project" value="InterPro"/>
</dbReference>
<evidence type="ECO:0000256" key="1">
    <source>
        <dbReference type="ARBA" id="ARBA00008239"/>
    </source>
</evidence>
<sequence>MICINGLRNHELVIGQYRWTTNMKWIIKAKALHGNILSSYISMEINLDNAIMEELQKKVEVNNNVKDLMLRIFETVLLTSSFSLDNAKPL</sequence>
<comment type="similarity">
    <text evidence="1">Belongs to the heat shock protein 90 family.</text>
</comment>
<dbReference type="EMBL" id="BSEH01000508">
    <property type="protein sequence ID" value="GLJ58729.1"/>
    <property type="molecule type" value="Genomic_DNA"/>
</dbReference>
<dbReference type="InterPro" id="IPR037196">
    <property type="entry name" value="HSP90_C"/>
</dbReference>
<name>A0AAD3NRT5_CRYJA</name>
<dbReference type="Gene3D" id="1.20.120.790">
    <property type="entry name" value="Heat shock protein 90, C-terminal domain"/>
    <property type="match status" value="1"/>
</dbReference>
<gene>
    <name evidence="3" type="ORF">SUGI_1472410</name>
    <name evidence="4" type="ORF">SUGI_1497080</name>
</gene>
<dbReference type="GO" id="GO:0140662">
    <property type="term" value="F:ATP-dependent protein folding chaperone"/>
    <property type="evidence" value="ECO:0007669"/>
    <property type="project" value="InterPro"/>
</dbReference>
<reference evidence="3" key="1">
    <citation type="submission" date="2022-12" db="EMBL/GenBank/DDBJ databases">
        <title>Chromosome-Level Genome Assembly of Japanese Cedar (Cryptomeriajaponica D. Don).</title>
        <authorList>
            <person name="Fujino T."/>
            <person name="Yamaguchi K."/>
            <person name="Yokoyama T."/>
            <person name="Hamanaka T."/>
            <person name="Harazono Y."/>
            <person name="Kamada H."/>
            <person name="Kobayashi W."/>
            <person name="Ujino-Ihara T."/>
            <person name="Uchiyama K."/>
            <person name="Matsumoto A."/>
            <person name="Izuno A."/>
            <person name="Tsumura Y."/>
            <person name="Toyoda A."/>
            <person name="Shigenobu S."/>
            <person name="Moriguchi Y."/>
            <person name="Ueno S."/>
            <person name="Kasahara M."/>
        </authorList>
    </citation>
    <scope>NUCLEOTIDE SEQUENCE</scope>
</reference>
<dbReference type="Pfam" id="PF00183">
    <property type="entry name" value="HSP90"/>
    <property type="match status" value="1"/>
</dbReference>
<dbReference type="InterPro" id="IPR001404">
    <property type="entry name" value="Hsp90_fam"/>
</dbReference>
<evidence type="ECO:0000313" key="5">
    <source>
        <dbReference type="Proteomes" id="UP001234787"/>
    </source>
</evidence>
<comment type="caution">
    <text evidence="3">The sequence shown here is derived from an EMBL/GenBank/DDBJ whole genome shotgun (WGS) entry which is preliminary data.</text>
</comment>
<proteinExistence type="inferred from homology"/>